<evidence type="ECO:0008006" key="3">
    <source>
        <dbReference type="Google" id="ProtNLM"/>
    </source>
</evidence>
<dbReference type="SUPFAM" id="SSF51430">
    <property type="entry name" value="NAD(P)-linked oxidoreductase"/>
    <property type="match status" value="1"/>
</dbReference>
<reference evidence="1 2" key="1">
    <citation type="journal article" date="2020" name="IScience">
        <title>Genome Sequencing of the Endangered Kingdonia uniflora (Circaeasteraceae, Ranunculales) Reveals Potential Mechanisms of Evolutionary Specialization.</title>
        <authorList>
            <person name="Sun Y."/>
            <person name="Deng T."/>
            <person name="Zhang A."/>
            <person name="Moore M.J."/>
            <person name="Landis J.B."/>
            <person name="Lin N."/>
            <person name="Zhang H."/>
            <person name="Zhang X."/>
            <person name="Huang J."/>
            <person name="Zhang X."/>
            <person name="Sun H."/>
            <person name="Wang H."/>
        </authorList>
    </citation>
    <scope>NUCLEOTIDE SEQUENCE [LARGE SCALE GENOMIC DNA]</scope>
    <source>
        <strain evidence="1">TB1705</strain>
        <tissue evidence="1">Leaf</tissue>
    </source>
</reference>
<protein>
    <recommendedName>
        <fullName evidence="3">HAT C-terminal dimerisation domain-containing protein</fullName>
    </recommendedName>
</protein>
<comment type="caution">
    <text evidence="1">The sequence shown here is derived from an EMBL/GenBank/DDBJ whole genome shotgun (WGS) entry which is preliminary data.</text>
</comment>
<dbReference type="Gene3D" id="3.20.20.100">
    <property type="entry name" value="NADP-dependent oxidoreductase domain"/>
    <property type="match status" value="1"/>
</dbReference>
<dbReference type="InterPro" id="IPR036812">
    <property type="entry name" value="NAD(P)_OxRdtase_dom_sf"/>
</dbReference>
<evidence type="ECO:0000313" key="1">
    <source>
        <dbReference type="EMBL" id="KAF6144156.1"/>
    </source>
</evidence>
<dbReference type="AlphaFoldDB" id="A0A7J7LNC8"/>
<name>A0A7J7LNC8_9MAGN</name>
<accession>A0A7J7LNC8</accession>
<dbReference type="EMBL" id="JACGCM010002137">
    <property type="protein sequence ID" value="KAF6144156.1"/>
    <property type="molecule type" value="Genomic_DNA"/>
</dbReference>
<organism evidence="1 2">
    <name type="scientific">Kingdonia uniflora</name>
    <dbReference type="NCBI Taxonomy" id="39325"/>
    <lineage>
        <taxon>Eukaryota</taxon>
        <taxon>Viridiplantae</taxon>
        <taxon>Streptophyta</taxon>
        <taxon>Embryophyta</taxon>
        <taxon>Tracheophyta</taxon>
        <taxon>Spermatophyta</taxon>
        <taxon>Magnoliopsida</taxon>
        <taxon>Ranunculales</taxon>
        <taxon>Circaeasteraceae</taxon>
        <taxon>Kingdonia</taxon>
    </lineage>
</organism>
<sequence length="127" mass="14209">MSTQNRKRKATSSSQDVSIESPLWKYVVKVPKEGGKGGERRKVKEEYGRFAGCMASFANVESQRDKNTEDGVAWWNNYGASTSLLAKLADSVRQIEELLQFANIVPAVNQVELHPFWSQDELVNSAS</sequence>
<dbReference type="Proteomes" id="UP000541444">
    <property type="component" value="Unassembled WGS sequence"/>
</dbReference>
<evidence type="ECO:0000313" key="2">
    <source>
        <dbReference type="Proteomes" id="UP000541444"/>
    </source>
</evidence>
<gene>
    <name evidence="1" type="ORF">GIB67_004829</name>
</gene>
<dbReference type="OrthoDB" id="2017576at2759"/>
<keyword evidence="2" id="KW-1185">Reference proteome</keyword>
<proteinExistence type="predicted"/>